<protein>
    <submittedName>
        <fullName evidence="1">Acyl carrier protein</fullName>
    </submittedName>
</protein>
<accession>A0ABV5GFH1</accession>
<evidence type="ECO:0000313" key="2">
    <source>
        <dbReference type="Proteomes" id="UP001589576"/>
    </source>
</evidence>
<reference evidence="1 2" key="1">
    <citation type="submission" date="2024-09" db="EMBL/GenBank/DDBJ databases">
        <authorList>
            <person name="Sun Q."/>
            <person name="Mori K."/>
        </authorList>
    </citation>
    <scope>NUCLEOTIDE SEQUENCE [LARGE SCALE GENOMIC DNA]</scope>
    <source>
        <strain evidence="1 2">CECT 8460</strain>
    </source>
</reference>
<gene>
    <name evidence="1" type="ORF">ACFFUU_09580</name>
</gene>
<name>A0ABV5GFH1_9FLAO</name>
<dbReference type="InterPro" id="IPR036736">
    <property type="entry name" value="ACP-like_sf"/>
</dbReference>
<dbReference type="RefSeq" id="WP_290284108.1">
    <property type="nucleotide sequence ID" value="NZ_JAUFQN010000019.1"/>
</dbReference>
<dbReference type="SUPFAM" id="SSF47336">
    <property type="entry name" value="ACP-like"/>
    <property type="match status" value="1"/>
</dbReference>
<dbReference type="Gene3D" id="1.10.1200.10">
    <property type="entry name" value="ACP-like"/>
    <property type="match status" value="1"/>
</dbReference>
<dbReference type="Proteomes" id="UP001589576">
    <property type="component" value="Unassembled WGS sequence"/>
</dbReference>
<evidence type="ECO:0000313" key="1">
    <source>
        <dbReference type="EMBL" id="MFB9089850.1"/>
    </source>
</evidence>
<comment type="caution">
    <text evidence="1">The sequence shown here is derived from an EMBL/GenBank/DDBJ whole genome shotgun (WGS) entry which is preliminary data.</text>
</comment>
<proteinExistence type="predicted"/>
<keyword evidence="2" id="KW-1185">Reference proteome</keyword>
<sequence>MEEFIENFYEILEDTDTSEINQNTEYKNLDEWDSMTSLMLIAMVDEKYGKQIIGKDIEESLTLENLYVRIQSK</sequence>
<dbReference type="EMBL" id="JBHMFB010000016">
    <property type="protein sequence ID" value="MFB9089850.1"/>
    <property type="molecule type" value="Genomic_DNA"/>
</dbReference>
<organism evidence="1 2">
    <name type="scientific">Flavobacterium paronense</name>
    <dbReference type="NCBI Taxonomy" id="1392775"/>
    <lineage>
        <taxon>Bacteria</taxon>
        <taxon>Pseudomonadati</taxon>
        <taxon>Bacteroidota</taxon>
        <taxon>Flavobacteriia</taxon>
        <taxon>Flavobacteriales</taxon>
        <taxon>Flavobacteriaceae</taxon>
        <taxon>Flavobacterium</taxon>
    </lineage>
</organism>